<dbReference type="Proteomes" id="UP000197003">
    <property type="component" value="Chromosome"/>
</dbReference>
<organism evidence="1 2">
    <name type="scientific">Bdellovibrio bacteriovorus</name>
    <dbReference type="NCBI Taxonomy" id="959"/>
    <lineage>
        <taxon>Bacteria</taxon>
        <taxon>Pseudomonadati</taxon>
        <taxon>Bdellovibrionota</taxon>
        <taxon>Bdellovibrionia</taxon>
        <taxon>Bdellovibrionales</taxon>
        <taxon>Pseudobdellovibrionaceae</taxon>
        <taxon>Bdellovibrio</taxon>
    </lineage>
</organism>
<dbReference type="RefSeq" id="WP_088565127.1">
    <property type="nucleotide sequence ID" value="NZ_CP020946.1"/>
</dbReference>
<dbReference type="InterPro" id="IPR036737">
    <property type="entry name" value="OmpA-like_sf"/>
</dbReference>
<gene>
    <name evidence="1" type="ORF">B9G79_08430</name>
</gene>
<evidence type="ECO:0000313" key="1">
    <source>
        <dbReference type="EMBL" id="ASD63598.1"/>
    </source>
</evidence>
<name>A0A1Z3N811_BDEBC</name>
<protein>
    <submittedName>
        <fullName evidence="1">Uncharacterized protein</fullName>
    </submittedName>
</protein>
<evidence type="ECO:0000313" key="2">
    <source>
        <dbReference type="Proteomes" id="UP000197003"/>
    </source>
</evidence>
<dbReference type="Gene3D" id="3.30.1330.60">
    <property type="entry name" value="OmpA-like domain"/>
    <property type="match status" value="1"/>
</dbReference>
<accession>A0A1Z3N811</accession>
<proteinExistence type="predicted"/>
<dbReference type="SUPFAM" id="SSF103088">
    <property type="entry name" value="OmpA-like"/>
    <property type="match status" value="1"/>
</dbReference>
<sequence length="176" mass="19491">MISMIRLVLALGFVGAITYAQPDVELATARMVGASQVAPVFFDPGKNSLSNEEKKELRTFFTSLRESEKIKSVRVLSWGDREYPAKDEKVSSKQISLAQDRAEAIKKFLKQDLKIDSVDTHNMSERPSKLSELFKTDDYEVKSSAEATGAAPAQNKTGVFEEMARSTTALVLVVLQ</sequence>
<dbReference type="OrthoDB" id="5293081at2"/>
<dbReference type="AlphaFoldDB" id="A0A1Z3N811"/>
<dbReference type="EMBL" id="CP020946">
    <property type="protein sequence ID" value="ASD63598.1"/>
    <property type="molecule type" value="Genomic_DNA"/>
</dbReference>
<reference evidence="1 2" key="1">
    <citation type="submission" date="2017-04" db="EMBL/GenBank/DDBJ databases">
        <title>Whole genome sequence of Bdellovibrio bacteriovorus strain SSB218315.</title>
        <authorList>
            <person name="Oyedara O."/>
            <person name="Rodriguez-Perez M.A."/>
        </authorList>
    </citation>
    <scope>NUCLEOTIDE SEQUENCE [LARGE SCALE GENOMIC DNA]</scope>
    <source>
        <strain evidence="1 2">SSB218315</strain>
    </source>
</reference>